<protein>
    <submittedName>
        <fullName evidence="2">Helix-turn-helix domain-containing protein</fullName>
    </submittedName>
</protein>
<dbReference type="PROSITE" id="PS50943">
    <property type="entry name" value="HTH_CROC1"/>
    <property type="match status" value="1"/>
</dbReference>
<accession>A0ABY6AW16</accession>
<name>A0ABY6AW16_9BURK</name>
<reference evidence="2" key="1">
    <citation type="submission" date="2022-10" db="EMBL/GenBank/DDBJ databases">
        <title>Characterization and whole genome sequencing of a new Roseateles species, isolated from fresh water.</title>
        <authorList>
            <person name="Guliayeva D.Y."/>
            <person name="Akhremchuk A.E."/>
            <person name="Sikolenko M.A."/>
            <person name="Valentovich L.N."/>
            <person name="Sidarenka A.V."/>
        </authorList>
    </citation>
    <scope>NUCLEOTIDE SEQUENCE</scope>
    <source>
        <strain evidence="2">BIM B-1768</strain>
    </source>
</reference>
<gene>
    <name evidence="2" type="ORF">N4261_20530</name>
</gene>
<dbReference type="RefSeq" id="WP_261757111.1">
    <property type="nucleotide sequence ID" value="NZ_CP104562.2"/>
</dbReference>
<dbReference type="SMART" id="SM00530">
    <property type="entry name" value="HTH_XRE"/>
    <property type="match status" value="1"/>
</dbReference>
<proteinExistence type="predicted"/>
<dbReference type="Pfam" id="PF01381">
    <property type="entry name" value="HTH_3"/>
    <property type="match status" value="1"/>
</dbReference>
<organism evidence="2 3">
    <name type="scientific">Roseateles amylovorans</name>
    <dbReference type="NCBI Taxonomy" id="2978473"/>
    <lineage>
        <taxon>Bacteria</taxon>
        <taxon>Pseudomonadati</taxon>
        <taxon>Pseudomonadota</taxon>
        <taxon>Betaproteobacteria</taxon>
        <taxon>Burkholderiales</taxon>
        <taxon>Sphaerotilaceae</taxon>
        <taxon>Roseateles</taxon>
    </lineage>
</organism>
<dbReference type="SUPFAM" id="SSF47413">
    <property type="entry name" value="lambda repressor-like DNA-binding domains"/>
    <property type="match status" value="1"/>
</dbReference>
<dbReference type="InterPro" id="IPR010982">
    <property type="entry name" value="Lambda_DNA-bd_dom_sf"/>
</dbReference>
<dbReference type="EMBL" id="CP104562">
    <property type="protein sequence ID" value="UXH77366.1"/>
    <property type="molecule type" value="Genomic_DNA"/>
</dbReference>
<feature type="domain" description="HTH cro/C1-type" evidence="1">
    <location>
        <begin position="28"/>
        <end position="81"/>
    </location>
</feature>
<sequence length="100" mass="10914">MLDCLSDWMEAYEQLRVPMPAHSPAQALKLLMSANGLRQTDLAVELGGQPVVSAVLRGKRKINAQQALRLAKRFNVSAMLFLSDAGTSSVTPTSQRQYPA</sequence>
<keyword evidence="3" id="KW-1185">Reference proteome</keyword>
<dbReference type="CDD" id="cd00093">
    <property type="entry name" value="HTH_XRE"/>
    <property type="match status" value="1"/>
</dbReference>
<dbReference type="Gene3D" id="1.10.260.40">
    <property type="entry name" value="lambda repressor-like DNA-binding domains"/>
    <property type="match status" value="1"/>
</dbReference>
<dbReference type="InterPro" id="IPR001387">
    <property type="entry name" value="Cro/C1-type_HTH"/>
</dbReference>
<dbReference type="Proteomes" id="UP001064933">
    <property type="component" value="Chromosome"/>
</dbReference>
<evidence type="ECO:0000313" key="3">
    <source>
        <dbReference type="Proteomes" id="UP001064933"/>
    </source>
</evidence>
<evidence type="ECO:0000313" key="2">
    <source>
        <dbReference type="EMBL" id="UXH77366.1"/>
    </source>
</evidence>
<evidence type="ECO:0000259" key="1">
    <source>
        <dbReference type="PROSITE" id="PS50943"/>
    </source>
</evidence>